<proteinExistence type="predicted"/>
<evidence type="ECO:0000313" key="3">
    <source>
        <dbReference type="Proteomes" id="UP001054837"/>
    </source>
</evidence>
<name>A0AAV4X509_9ARAC</name>
<protein>
    <submittedName>
        <fullName evidence="2">Uncharacterized protein</fullName>
    </submittedName>
</protein>
<dbReference type="EMBL" id="BPLQ01015712">
    <property type="protein sequence ID" value="GIY90366.1"/>
    <property type="molecule type" value="Genomic_DNA"/>
</dbReference>
<dbReference type="Proteomes" id="UP001054837">
    <property type="component" value="Unassembled WGS sequence"/>
</dbReference>
<organism evidence="2 3">
    <name type="scientific">Caerostris darwini</name>
    <dbReference type="NCBI Taxonomy" id="1538125"/>
    <lineage>
        <taxon>Eukaryota</taxon>
        <taxon>Metazoa</taxon>
        <taxon>Ecdysozoa</taxon>
        <taxon>Arthropoda</taxon>
        <taxon>Chelicerata</taxon>
        <taxon>Arachnida</taxon>
        <taxon>Araneae</taxon>
        <taxon>Araneomorphae</taxon>
        <taxon>Entelegynae</taxon>
        <taxon>Araneoidea</taxon>
        <taxon>Araneidae</taxon>
        <taxon>Caerostris</taxon>
    </lineage>
</organism>
<gene>
    <name evidence="2" type="ORF">CDAR_417311</name>
</gene>
<feature type="region of interest" description="Disordered" evidence="1">
    <location>
        <begin position="21"/>
        <end position="68"/>
    </location>
</feature>
<evidence type="ECO:0000256" key="1">
    <source>
        <dbReference type="SAM" id="MobiDB-lite"/>
    </source>
</evidence>
<keyword evidence="3" id="KW-1185">Reference proteome</keyword>
<dbReference type="AlphaFoldDB" id="A0AAV4X509"/>
<comment type="caution">
    <text evidence="2">The sequence shown here is derived from an EMBL/GenBank/DDBJ whole genome shotgun (WGS) entry which is preliminary data.</text>
</comment>
<sequence>MVPVHSNHLWNGQLSQTNRSCALPRKRGRFVPPTTSVAPQWQGGGGSRGASADRPWSTPSKNRSVSDLTLRCTPGKEKAHHNLENPLFWVLSDALVGHLSVSGKPSAFTQKVGGSNPRGLPVRFVLSKWGRSTSWDSRNIKNV</sequence>
<feature type="compositionally biased region" description="Polar residues" evidence="1">
    <location>
        <begin position="57"/>
        <end position="67"/>
    </location>
</feature>
<accession>A0AAV4X509</accession>
<reference evidence="2 3" key="1">
    <citation type="submission" date="2021-06" db="EMBL/GenBank/DDBJ databases">
        <title>Caerostris darwini draft genome.</title>
        <authorList>
            <person name="Kono N."/>
            <person name="Arakawa K."/>
        </authorList>
    </citation>
    <scope>NUCLEOTIDE SEQUENCE [LARGE SCALE GENOMIC DNA]</scope>
</reference>
<evidence type="ECO:0000313" key="2">
    <source>
        <dbReference type="EMBL" id="GIY90366.1"/>
    </source>
</evidence>